<dbReference type="SUPFAM" id="SSF51735">
    <property type="entry name" value="NAD(P)-binding Rossmann-fold domains"/>
    <property type="match status" value="1"/>
</dbReference>
<dbReference type="InterPro" id="IPR006115">
    <property type="entry name" value="6PGDH_NADP-bd"/>
</dbReference>
<dbReference type="PANTHER" id="PTHR43060:SF15">
    <property type="entry name" value="3-HYDROXYISOBUTYRATE DEHYDROGENASE-LIKE 1, MITOCHONDRIAL-RELATED"/>
    <property type="match status" value="1"/>
</dbReference>
<evidence type="ECO:0000256" key="1">
    <source>
        <dbReference type="ARBA" id="ARBA00009080"/>
    </source>
</evidence>
<protein>
    <submittedName>
        <fullName evidence="7">6-phosphogluconate dehydrogenase, NAD-binding</fullName>
    </submittedName>
</protein>
<dbReference type="InterPro" id="IPR008927">
    <property type="entry name" value="6-PGluconate_DH-like_C_sf"/>
</dbReference>
<gene>
    <name evidence="7" type="ordered locus">Ssed_2619</name>
</gene>
<evidence type="ECO:0000256" key="3">
    <source>
        <dbReference type="ARBA" id="ARBA00023027"/>
    </source>
</evidence>
<dbReference type="GO" id="GO:0051287">
    <property type="term" value="F:NAD binding"/>
    <property type="evidence" value="ECO:0007669"/>
    <property type="project" value="InterPro"/>
</dbReference>
<accession>A8FWK3</accession>
<dbReference type="STRING" id="425104.Ssed_2619"/>
<dbReference type="SUPFAM" id="SSF48179">
    <property type="entry name" value="6-phosphogluconate dehydrogenase C-terminal domain-like"/>
    <property type="match status" value="1"/>
</dbReference>
<dbReference type="AlphaFoldDB" id="A8FWK3"/>
<dbReference type="Pfam" id="PF14833">
    <property type="entry name" value="NAD_binding_11"/>
    <property type="match status" value="1"/>
</dbReference>
<feature type="domain" description="6-phosphogluconate dehydrogenase NADP-binding" evidence="5">
    <location>
        <begin position="3"/>
        <end position="161"/>
    </location>
</feature>
<feature type="domain" description="3-hydroxyisobutyrate dehydrogenase-like NAD-binding" evidence="6">
    <location>
        <begin position="166"/>
        <end position="283"/>
    </location>
</feature>
<keyword evidence="3" id="KW-0520">NAD</keyword>
<evidence type="ECO:0000256" key="2">
    <source>
        <dbReference type="ARBA" id="ARBA00023002"/>
    </source>
</evidence>
<dbReference type="RefSeq" id="WP_012142958.1">
    <property type="nucleotide sequence ID" value="NC_009831.1"/>
</dbReference>
<evidence type="ECO:0000259" key="5">
    <source>
        <dbReference type="Pfam" id="PF03446"/>
    </source>
</evidence>
<dbReference type="PANTHER" id="PTHR43060">
    <property type="entry name" value="3-HYDROXYISOBUTYRATE DEHYDROGENASE-LIKE 1, MITOCHONDRIAL-RELATED"/>
    <property type="match status" value="1"/>
</dbReference>
<evidence type="ECO:0000313" key="8">
    <source>
        <dbReference type="Proteomes" id="UP000002015"/>
    </source>
</evidence>
<dbReference type="Gene3D" id="3.40.50.720">
    <property type="entry name" value="NAD(P)-binding Rossmann-like Domain"/>
    <property type="match status" value="1"/>
</dbReference>
<dbReference type="Gene3D" id="1.10.1040.10">
    <property type="entry name" value="N-(1-d-carboxylethyl)-l-norvaline Dehydrogenase, domain 2"/>
    <property type="match status" value="1"/>
</dbReference>
<dbReference type="eggNOG" id="COG2084">
    <property type="taxonomic scope" value="Bacteria"/>
</dbReference>
<dbReference type="InterPro" id="IPR015815">
    <property type="entry name" value="HIBADH-related"/>
</dbReference>
<dbReference type="InterPro" id="IPR002204">
    <property type="entry name" value="3-OH-isobutyrate_DH-rel_CS"/>
</dbReference>
<dbReference type="GO" id="GO:0016491">
    <property type="term" value="F:oxidoreductase activity"/>
    <property type="evidence" value="ECO:0007669"/>
    <property type="project" value="UniProtKB-KW"/>
</dbReference>
<dbReference type="PROSITE" id="PS00895">
    <property type="entry name" value="3_HYDROXYISOBUT_DH"/>
    <property type="match status" value="1"/>
</dbReference>
<proteinExistence type="inferred from homology"/>
<dbReference type="OrthoDB" id="9786703at2"/>
<comment type="similarity">
    <text evidence="1">Belongs to the HIBADH-related family.</text>
</comment>
<organism evidence="7 8">
    <name type="scientific">Shewanella sediminis (strain HAW-EB3)</name>
    <dbReference type="NCBI Taxonomy" id="425104"/>
    <lineage>
        <taxon>Bacteria</taxon>
        <taxon>Pseudomonadati</taxon>
        <taxon>Pseudomonadota</taxon>
        <taxon>Gammaproteobacteria</taxon>
        <taxon>Alteromonadales</taxon>
        <taxon>Shewanellaceae</taxon>
        <taxon>Shewanella</taxon>
    </lineage>
</organism>
<dbReference type="EMBL" id="CP000821">
    <property type="protein sequence ID" value="ABV37226.1"/>
    <property type="molecule type" value="Genomic_DNA"/>
</dbReference>
<dbReference type="HOGENOM" id="CLU_035117_1_0_6"/>
<dbReference type="InterPro" id="IPR036291">
    <property type="entry name" value="NAD(P)-bd_dom_sf"/>
</dbReference>
<dbReference type="InterPro" id="IPR029154">
    <property type="entry name" value="HIBADH-like_NADP-bd"/>
</dbReference>
<feature type="active site" evidence="4">
    <location>
        <position position="172"/>
    </location>
</feature>
<dbReference type="InterPro" id="IPR013328">
    <property type="entry name" value="6PGD_dom2"/>
</dbReference>
<keyword evidence="8" id="KW-1185">Reference proteome</keyword>
<dbReference type="KEGG" id="sse:Ssed_2619"/>
<reference evidence="7 8" key="1">
    <citation type="submission" date="2007-08" db="EMBL/GenBank/DDBJ databases">
        <title>Complete sequence of Shewanella sediminis HAW-EB3.</title>
        <authorList>
            <consortium name="US DOE Joint Genome Institute"/>
            <person name="Copeland A."/>
            <person name="Lucas S."/>
            <person name="Lapidus A."/>
            <person name="Barry K."/>
            <person name="Glavina del Rio T."/>
            <person name="Dalin E."/>
            <person name="Tice H."/>
            <person name="Pitluck S."/>
            <person name="Chertkov O."/>
            <person name="Brettin T."/>
            <person name="Bruce D."/>
            <person name="Detter J.C."/>
            <person name="Han C."/>
            <person name="Schmutz J."/>
            <person name="Larimer F."/>
            <person name="Land M."/>
            <person name="Hauser L."/>
            <person name="Kyrpides N."/>
            <person name="Kim E."/>
            <person name="Zhao J.-S."/>
            <person name="Richardson P."/>
        </authorList>
    </citation>
    <scope>NUCLEOTIDE SEQUENCE [LARGE SCALE GENOMIC DNA]</scope>
    <source>
        <strain evidence="7 8">HAW-EB3</strain>
    </source>
</reference>
<dbReference type="GO" id="GO:0016054">
    <property type="term" value="P:organic acid catabolic process"/>
    <property type="evidence" value="ECO:0007669"/>
    <property type="project" value="UniProtKB-ARBA"/>
</dbReference>
<evidence type="ECO:0000256" key="4">
    <source>
        <dbReference type="PIRSR" id="PIRSR000103-1"/>
    </source>
</evidence>
<dbReference type="Proteomes" id="UP000002015">
    <property type="component" value="Chromosome"/>
</dbReference>
<dbReference type="GO" id="GO:0050661">
    <property type="term" value="F:NADP binding"/>
    <property type="evidence" value="ECO:0007669"/>
    <property type="project" value="InterPro"/>
</dbReference>
<keyword evidence="2" id="KW-0560">Oxidoreductase</keyword>
<evidence type="ECO:0000313" key="7">
    <source>
        <dbReference type="EMBL" id="ABV37226.1"/>
    </source>
</evidence>
<sequence length="291" mass="31066">MAKVAFIGLGVMGYPMAGHLVSNGHDVTVYNRTVGKAEAWVNEYDGQSKSSPELAAQGQDFVFICVGNDDDLRDVTLGEAGVLKGMEAGAILVDHTTASADVAREIGEVASQSGIGFLDAPVSGGQAGAENGVLTVMTGGDPEIFEQAKPIIDAYARCIERLGDIGAGQLTKMVNQICIAGVVQGLAEGLHFARSAGLDGEKVVEVISKGAAQSWQMENRYQTMWQGEYNLGFAVDWMRKDLNIALDEARKNGSHLPLTALVDQFYSEVQAIGGNRWDTSSLLAKLERNRK</sequence>
<dbReference type="PIRSF" id="PIRSF000103">
    <property type="entry name" value="HIBADH"/>
    <property type="match status" value="1"/>
</dbReference>
<dbReference type="Pfam" id="PF03446">
    <property type="entry name" value="NAD_binding_2"/>
    <property type="match status" value="1"/>
</dbReference>
<name>A8FWK3_SHESH</name>
<evidence type="ECO:0000259" key="6">
    <source>
        <dbReference type="Pfam" id="PF14833"/>
    </source>
</evidence>